<dbReference type="EMBL" id="ML208433">
    <property type="protein sequence ID" value="TFK65529.1"/>
    <property type="molecule type" value="Genomic_DNA"/>
</dbReference>
<organism evidence="1 2">
    <name type="scientific">Pluteus cervinus</name>
    <dbReference type="NCBI Taxonomy" id="181527"/>
    <lineage>
        <taxon>Eukaryota</taxon>
        <taxon>Fungi</taxon>
        <taxon>Dikarya</taxon>
        <taxon>Basidiomycota</taxon>
        <taxon>Agaricomycotina</taxon>
        <taxon>Agaricomycetes</taxon>
        <taxon>Agaricomycetidae</taxon>
        <taxon>Agaricales</taxon>
        <taxon>Pluteineae</taxon>
        <taxon>Pluteaceae</taxon>
        <taxon>Pluteus</taxon>
    </lineage>
</organism>
<protein>
    <submittedName>
        <fullName evidence="1">Uncharacterized protein</fullName>
    </submittedName>
</protein>
<proteinExistence type="predicted"/>
<gene>
    <name evidence="1" type="ORF">BDN72DRAFT_962444</name>
</gene>
<dbReference type="Proteomes" id="UP000308600">
    <property type="component" value="Unassembled WGS sequence"/>
</dbReference>
<evidence type="ECO:0000313" key="1">
    <source>
        <dbReference type="EMBL" id="TFK65529.1"/>
    </source>
</evidence>
<accession>A0ACD3AIR4</accession>
<keyword evidence="2" id="KW-1185">Reference proteome</keyword>
<sequence length="335" mass="37963">MSSSPSLDDYPMHENGKRKLEVLVPNKPARKRAKLTSTSSFVRHQVWWAEDGSVFLQFGETRMKVHRSRLAAHSMWFRELFERKGAESAEAGYPWAVVNGVDVFQLDGSGVSLTDFEAVLTALENGLNYYYTGPTFSFIASLVRAASFFKFGAILGFATRYLEEMFPEDVGEVTKELIPIAQVTEATLLGRKCGLPQLLKRAFYELARAPGSEEPLTKENRRANILDPNDLLLISNLQKQLTSTWLKILISFPAAECRPPTCASSRSRALALSLSVVQDYHIDPICGFQELMKMDWVKYGCCPRCRTTRIDWVMEQRDELWDKITDWLGLDADLD</sequence>
<evidence type="ECO:0000313" key="2">
    <source>
        <dbReference type="Proteomes" id="UP000308600"/>
    </source>
</evidence>
<reference evidence="1 2" key="1">
    <citation type="journal article" date="2019" name="Nat. Ecol. Evol.">
        <title>Megaphylogeny resolves global patterns of mushroom evolution.</title>
        <authorList>
            <person name="Varga T."/>
            <person name="Krizsan K."/>
            <person name="Foldi C."/>
            <person name="Dima B."/>
            <person name="Sanchez-Garcia M."/>
            <person name="Sanchez-Ramirez S."/>
            <person name="Szollosi G.J."/>
            <person name="Szarkandi J.G."/>
            <person name="Papp V."/>
            <person name="Albert L."/>
            <person name="Andreopoulos W."/>
            <person name="Angelini C."/>
            <person name="Antonin V."/>
            <person name="Barry K.W."/>
            <person name="Bougher N.L."/>
            <person name="Buchanan P."/>
            <person name="Buyck B."/>
            <person name="Bense V."/>
            <person name="Catcheside P."/>
            <person name="Chovatia M."/>
            <person name="Cooper J."/>
            <person name="Damon W."/>
            <person name="Desjardin D."/>
            <person name="Finy P."/>
            <person name="Geml J."/>
            <person name="Haridas S."/>
            <person name="Hughes K."/>
            <person name="Justo A."/>
            <person name="Karasinski D."/>
            <person name="Kautmanova I."/>
            <person name="Kiss B."/>
            <person name="Kocsube S."/>
            <person name="Kotiranta H."/>
            <person name="LaButti K.M."/>
            <person name="Lechner B.E."/>
            <person name="Liimatainen K."/>
            <person name="Lipzen A."/>
            <person name="Lukacs Z."/>
            <person name="Mihaltcheva S."/>
            <person name="Morgado L.N."/>
            <person name="Niskanen T."/>
            <person name="Noordeloos M.E."/>
            <person name="Ohm R.A."/>
            <person name="Ortiz-Santana B."/>
            <person name="Ovrebo C."/>
            <person name="Racz N."/>
            <person name="Riley R."/>
            <person name="Savchenko A."/>
            <person name="Shiryaev A."/>
            <person name="Soop K."/>
            <person name="Spirin V."/>
            <person name="Szebenyi C."/>
            <person name="Tomsovsky M."/>
            <person name="Tulloss R.E."/>
            <person name="Uehling J."/>
            <person name="Grigoriev I.V."/>
            <person name="Vagvolgyi C."/>
            <person name="Papp T."/>
            <person name="Martin F.M."/>
            <person name="Miettinen O."/>
            <person name="Hibbett D.S."/>
            <person name="Nagy L.G."/>
        </authorList>
    </citation>
    <scope>NUCLEOTIDE SEQUENCE [LARGE SCALE GENOMIC DNA]</scope>
    <source>
        <strain evidence="1 2">NL-1719</strain>
    </source>
</reference>
<name>A0ACD3AIR4_9AGAR</name>